<gene>
    <name evidence="17" type="ORF">ZIOFF_007759</name>
</gene>
<keyword evidence="6 15" id="KW-0812">Transmembrane</keyword>
<keyword evidence="11 15" id="KW-1133">Transmembrane helix</keyword>
<keyword evidence="12 15" id="KW-0472">Membrane</keyword>
<evidence type="ECO:0000256" key="14">
    <source>
        <dbReference type="SAM" id="MobiDB-lite"/>
    </source>
</evidence>
<dbReference type="PANTHER" id="PTHR46539">
    <property type="entry name" value="E3 UBIQUITIN-PROTEIN LIGASE ATL42"/>
    <property type="match status" value="1"/>
</dbReference>
<dbReference type="InterPro" id="IPR013083">
    <property type="entry name" value="Znf_RING/FYVE/PHD"/>
</dbReference>
<keyword evidence="10" id="KW-0862">Zinc</keyword>
<evidence type="ECO:0000256" key="3">
    <source>
        <dbReference type="ARBA" id="ARBA00004906"/>
    </source>
</evidence>
<dbReference type="AlphaFoldDB" id="A0A8J5IF84"/>
<keyword evidence="18" id="KW-1185">Reference proteome</keyword>
<comment type="caution">
    <text evidence="17">The sequence shown here is derived from an EMBL/GenBank/DDBJ whole genome shotgun (WGS) entry which is preliminary data.</text>
</comment>
<evidence type="ECO:0000256" key="9">
    <source>
        <dbReference type="ARBA" id="ARBA00022786"/>
    </source>
</evidence>
<reference evidence="17 18" key="1">
    <citation type="submission" date="2020-08" db="EMBL/GenBank/DDBJ databases">
        <title>Plant Genome Project.</title>
        <authorList>
            <person name="Zhang R.-G."/>
        </authorList>
    </citation>
    <scope>NUCLEOTIDE SEQUENCE [LARGE SCALE GENOMIC DNA]</scope>
    <source>
        <tissue evidence="17">Rhizome</tissue>
    </source>
</reference>
<dbReference type="PROSITE" id="PS50089">
    <property type="entry name" value="ZF_RING_2"/>
    <property type="match status" value="1"/>
</dbReference>
<dbReference type="SMART" id="SM00184">
    <property type="entry name" value="RING"/>
    <property type="match status" value="1"/>
</dbReference>
<evidence type="ECO:0000256" key="8">
    <source>
        <dbReference type="ARBA" id="ARBA00022771"/>
    </source>
</evidence>
<evidence type="ECO:0000259" key="16">
    <source>
        <dbReference type="PROSITE" id="PS50089"/>
    </source>
</evidence>
<evidence type="ECO:0000256" key="5">
    <source>
        <dbReference type="ARBA" id="ARBA00022679"/>
    </source>
</evidence>
<protein>
    <recommendedName>
        <fullName evidence="4">RING-type E3 ubiquitin transferase</fullName>
        <ecNumber evidence="4">2.3.2.27</ecNumber>
    </recommendedName>
</protein>
<evidence type="ECO:0000256" key="10">
    <source>
        <dbReference type="ARBA" id="ARBA00022833"/>
    </source>
</evidence>
<evidence type="ECO:0000256" key="2">
    <source>
        <dbReference type="ARBA" id="ARBA00004167"/>
    </source>
</evidence>
<comment type="pathway">
    <text evidence="3">Protein modification; protein ubiquitination.</text>
</comment>
<accession>A0A8J5IF84</accession>
<evidence type="ECO:0000256" key="7">
    <source>
        <dbReference type="ARBA" id="ARBA00022723"/>
    </source>
</evidence>
<comment type="subcellular location">
    <subcellularLocation>
        <location evidence="2">Membrane</location>
        <topology evidence="2">Single-pass membrane protein</topology>
    </subcellularLocation>
</comment>
<keyword evidence="5" id="KW-0808">Transferase</keyword>
<evidence type="ECO:0000313" key="18">
    <source>
        <dbReference type="Proteomes" id="UP000734854"/>
    </source>
</evidence>
<dbReference type="InterPro" id="IPR001841">
    <property type="entry name" value="Znf_RING"/>
</dbReference>
<dbReference type="CDD" id="cd16454">
    <property type="entry name" value="RING-H2_PA-TM-RING"/>
    <property type="match status" value="1"/>
</dbReference>
<evidence type="ECO:0000313" key="17">
    <source>
        <dbReference type="EMBL" id="KAG6533881.1"/>
    </source>
</evidence>
<feature type="domain" description="RING-type" evidence="16">
    <location>
        <begin position="223"/>
        <end position="265"/>
    </location>
</feature>
<dbReference type="EC" id="2.3.2.27" evidence="4"/>
<keyword evidence="7" id="KW-0479">Metal-binding</keyword>
<dbReference type="Pfam" id="PF13639">
    <property type="entry name" value="zf-RING_2"/>
    <property type="match status" value="1"/>
</dbReference>
<dbReference type="Gene3D" id="3.30.40.10">
    <property type="entry name" value="Zinc/RING finger domain, C3HC4 (zinc finger)"/>
    <property type="match status" value="1"/>
</dbReference>
<evidence type="ECO:0000256" key="12">
    <source>
        <dbReference type="ARBA" id="ARBA00023136"/>
    </source>
</evidence>
<dbReference type="GO" id="GO:0016020">
    <property type="term" value="C:membrane"/>
    <property type="evidence" value="ECO:0007669"/>
    <property type="project" value="UniProtKB-SubCell"/>
</dbReference>
<dbReference type="GO" id="GO:0061630">
    <property type="term" value="F:ubiquitin protein ligase activity"/>
    <property type="evidence" value="ECO:0007669"/>
    <property type="project" value="UniProtKB-EC"/>
</dbReference>
<name>A0A8J5IF84_ZINOF</name>
<sequence>MTHWRRWGCEYCRASQRRAKEREDRGRATARREAGSLRRCFASRRLPQRGAAWTAASPTNPTPAEREEDDEISARAGGLEERVAQMASIGTPCKLLFLVNLADKFSFSVLRTVGKLAKDPWSGSFSFSSHPRFPPTTAAAPQYPTSFIDEALPQICLLALSFLIVGALLSVTFGSGLEEEQENLARRMMEKKKKQGLSPETVTSFLLVPFGSAGWGREEAGECAVCLAEFGGDDTLRVLPRCGHGYHAECIDPWLLRHATCPLCRNDLASLPAIAPGRRHVIDVPHDL</sequence>
<evidence type="ECO:0000256" key="6">
    <source>
        <dbReference type="ARBA" id="ARBA00022692"/>
    </source>
</evidence>
<dbReference type="Proteomes" id="UP000734854">
    <property type="component" value="Unassembled WGS sequence"/>
</dbReference>
<dbReference type="PANTHER" id="PTHR46539:SF1">
    <property type="entry name" value="E3 UBIQUITIN-PROTEIN LIGASE ATL42"/>
    <property type="match status" value="1"/>
</dbReference>
<evidence type="ECO:0000256" key="11">
    <source>
        <dbReference type="ARBA" id="ARBA00022989"/>
    </source>
</evidence>
<feature type="region of interest" description="Disordered" evidence="14">
    <location>
        <begin position="49"/>
        <end position="71"/>
    </location>
</feature>
<feature type="transmembrane region" description="Helical" evidence="15">
    <location>
        <begin position="157"/>
        <end position="177"/>
    </location>
</feature>
<proteinExistence type="predicted"/>
<dbReference type="EMBL" id="JACMSC010000002">
    <property type="protein sequence ID" value="KAG6533881.1"/>
    <property type="molecule type" value="Genomic_DNA"/>
</dbReference>
<evidence type="ECO:0000256" key="1">
    <source>
        <dbReference type="ARBA" id="ARBA00000900"/>
    </source>
</evidence>
<dbReference type="SUPFAM" id="SSF57850">
    <property type="entry name" value="RING/U-box"/>
    <property type="match status" value="1"/>
</dbReference>
<keyword evidence="8 13" id="KW-0863">Zinc-finger</keyword>
<organism evidence="17 18">
    <name type="scientific">Zingiber officinale</name>
    <name type="common">Ginger</name>
    <name type="synonym">Amomum zingiber</name>
    <dbReference type="NCBI Taxonomy" id="94328"/>
    <lineage>
        <taxon>Eukaryota</taxon>
        <taxon>Viridiplantae</taxon>
        <taxon>Streptophyta</taxon>
        <taxon>Embryophyta</taxon>
        <taxon>Tracheophyta</taxon>
        <taxon>Spermatophyta</taxon>
        <taxon>Magnoliopsida</taxon>
        <taxon>Liliopsida</taxon>
        <taxon>Zingiberales</taxon>
        <taxon>Zingiberaceae</taxon>
        <taxon>Zingiber</taxon>
    </lineage>
</organism>
<keyword evidence="9" id="KW-0833">Ubl conjugation pathway</keyword>
<evidence type="ECO:0000256" key="15">
    <source>
        <dbReference type="SAM" id="Phobius"/>
    </source>
</evidence>
<dbReference type="FunFam" id="3.30.40.10:FF:000187">
    <property type="entry name" value="E3 ubiquitin-protein ligase ATL6"/>
    <property type="match status" value="1"/>
</dbReference>
<evidence type="ECO:0000256" key="4">
    <source>
        <dbReference type="ARBA" id="ARBA00012483"/>
    </source>
</evidence>
<evidence type="ECO:0000256" key="13">
    <source>
        <dbReference type="PROSITE-ProRule" id="PRU00175"/>
    </source>
</evidence>
<comment type="catalytic activity">
    <reaction evidence="1">
        <text>S-ubiquitinyl-[E2 ubiquitin-conjugating enzyme]-L-cysteine + [acceptor protein]-L-lysine = [E2 ubiquitin-conjugating enzyme]-L-cysteine + N(6)-ubiquitinyl-[acceptor protein]-L-lysine.</text>
        <dbReference type="EC" id="2.3.2.27"/>
    </reaction>
</comment>
<dbReference type="GO" id="GO:0008270">
    <property type="term" value="F:zinc ion binding"/>
    <property type="evidence" value="ECO:0007669"/>
    <property type="project" value="UniProtKB-KW"/>
</dbReference>